<comment type="caution">
    <text evidence="2">The sequence shown here is derived from an EMBL/GenBank/DDBJ whole genome shotgun (WGS) entry which is preliminary data.</text>
</comment>
<proteinExistence type="predicted"/>
<feature type="region of interest" description="Disordered" evidence="1">
    <location>
        <begin position="1"/>
        <end position="43"/>
    </location>
</feature>
<name>A0AAJ2PU17_9ACTN</name>
<dbReference type="AlphaFoldDB" id="A0AAJ2PU17"/>
<evidence type="ECO:0000256" key="1">
    <source>
        <dbReference type="SAM" id="MobiDB-lite"/>
    </source>
</evidence>
<evidence type="ECO:0000313" key="2">
    <source>
        <dbReference type="EMBL" id="MDX3133359.1"/>
    </source>
</evidence>
<sequence length="63" mass="6806">MARHRDRGQGHGWGAGEGEGGDHGRAEARPDQGQYACTQHRAATDSDVANVREYLLCTRADLA</sequence>
<dbReference type="EMBL" id="JARAWN010000201">
    <property type="protein sequence ID" value="MDX3133359.1"/>
    <property type="molecule type" value="Genomic_DNA"/>
</dbReference>
<evidence type="ECO:0000313" key="3">
    <source>
        <dbReference type="Proteomes" id="UP001273589"/>
    </source>
</evidence>
<dbReference type="Proteomes" id="UP001273589">
    <property type="component" value="Unassembled WGS sequence"/>
</dbReference>
<gene>
    <name evidence="2" type="ORF">PV367_27075</name>
</gene>
<organism evidence="2 3">
    <name type="scientific">Streptomyces europaeiscabiei</name>
    <dbReference type="NCBI Taxonomy" id="146819"/>
    <lineage>
        <taxon>Bacteria</taxon>
        <taxon>Bacillati</taxon>
        <taxon>Actinomycetota</taxon>
        <taxon>Actinomycetes</taxon>
        <taxon>Kitasatosporales</taxon>
        <taxon>Streptomycetaceae</taxon>
        <taxon>Streptomyces</taxon>
    </lineage>
</organism>
<feature type="compositionally biased region" description="Basic and acidic residues" evidence="1">
    <location>
        <begin position="20"/>
        <end position="30"/>
    </location>
</feature>
<dbReference type="RefSeq" id="WP_199924145.1">
    <property type="nucleotide sequence ID" value="NZ_JARAWN010000201.1"/>
</dbReference>
<protein>
    <submittedName>
        <fullName evidence="2">Uncharacterized protein</fullName>
    </submittedName>
</protein>
<accession>A0AAJ2PU17</accession>
<reference evidence="2" key="1">
    <citation type="journal article" date="2023" name="Microb. Genom.">
        <title>Mesoterricola silvestris gen. nov., sp. nov., Mesoterricola sediminis sp. nov., Geothrix oryzae sp. nov., Geothrix edaphica sp. nov., Geothrix rubra sp. nov., and Geothrix limicola sp. nov., six novel members of Acidobacteriota isolated from soils.</title>
        <authorList>
            <person name="Weisberg A.J."/>
            <person name="Pearce E."/>
            <person name="Kramer C.G."/>
            <person name="Chang J.H."/>
            <person name="Clarke C.R."/>
        </authorList>
    </citation>
    <scope>NUCLEOTIDE SEQUENCE</scope>
    <source>
        <strain evidence="2">ND06-05F</strain>
    </source>
</reference>